<keyword evidence="1" id="KW-0472">Membrane</keyword>
<dbReference type="Proteomes" id="UP001155182">
    <property type="component" value="Unassembled WGS sequence"/>
</dbReference>
<protein>
    <submittedName>
        <fullName evidence="2">ABC transporter permease</fullName>
    </submittedName>
</protein>
<dbReference type="EMBL" id="JAMWYS010000009">
    <property type="protein sequence ID" value="MCO4291833.1"/>
    <property type="molecule type" value="Genomic_DNA"/>
</dbReference>
<evidence type="ECO:0000256" key="1">
    <source>
        <dbReference type="SAM" id="Phobius"/>
    </source>
</evidence>
<name>A0A9X2JBA8_9SPHI</name>
<accession>A0A9X2JBA8</accession>
<dbReference type="AlphaFoldDB" id="A0A9X2JBA8"/>
<comment type="caution">
    <text evidence="2">The sequence shown here is derived from an EMBL/GenBank/DDBJ whole genome shotgun (WGS) entry which is preliminary data.</text>
</comment>
<proteinExistence type="predicted"/>
<feature type="transmembrane region" description="Helical" evidence="1">
    <location>
        <begin position="21"/>
        <end position="42"/>
    </location>
</feature>
<keyword evidence="1" id="KW-1133">Transmembrane helix</keyword>
<keyword evidence="3" id="KW-1185">Reference proteome</keyword>
<organism evidence="2 3">
    <name type="scientific">Solitalea agri</name>
    <dbReference type="NCBI Taxonomy" id="2953739"/>
    <lineage>
        <taxon>Bacteria</taxon>
        <taxon>Pseudomonadati</taxon>
        <taxon>Bacteroidota</taxon>
        <taxon>Sphingobacteriia</taxon>
        <taxon>Sphingobacteriales</taxon>
        <taxon>Sphingobacteriaceae</taxon>
        <taxon>Solitalea</taxon>
    </lineage>
</organism>
<evidence type="ECO:0000313" key="3">
    <source>
        <dbReference type="Proteomes" id="UP001155182"/>
    </source>
</evidence>
<reference evidence="2" key="1">
    <citation type="submission" date="2022-06" db="EMBL/GenBank/DDBJ databases">
        <title>Solitalea sp. MAHUQ-68 isolated from rhizospheric soil.</title>
        <authorList>
            <person name="Huq M.A."/>
        </authorList>
    </citation>
    <scope>NUCLEOTIDE SEQUENCE</scope>
    <source>
        <strain evidence="2">MAHUQ-68</strain>
    </source>
</reference>
<dbReference type="RefSeq" id="WP_252586069.1">
    <property type="nucleotide sequence ID" value="NZ_JAMWYS010000009.1"/>
</dbReference>
<sequence>MLKNYIKIALRNLSRHKIFSFINLGGLAVGMAVAMLIGLWIWDELSFNKNFKNHDKIAAVWQNQTFNGFKGTQRSVPYVLGDEIKAKYGSDFKYVVMCSWEGEHALSYGDKKLLPSGNFFEPEITEVVSR</sequence>
<evidence type="ECO:0000313" key="2">
    <source>
        <dbReference type="EMBL" id="MCO4291833.1"/>
    </source>
</evidence>
<gene>
    <name evidence="2" type="ORF">NF867_03030</name>
</gene>
<keyword evidence="1" id="KW-0812">Transmembrane</keyword>